<dbReference type="AlphaFoldDB" id="A0A2P2QQ61"/>
<proteinExistence type="predicted"/>
<sequence length="41" mass="4654">MLIQVSILHPLLQVLHLDLYENLPAFVPNKPISVNKSPFIT</sequence>
<dbReference type="EMBL" id="GGEC01088702">
    <property type="protein sequence ID" value="MBX69186.1"/>
    <property type="molecule type" value="Transcribed_RNA"/>
</dbReference>
<name>A0A2P2QQ61_RHIMU</name>
<reference evidence="1" key="1">
    <citation type="submission" date="2018-02" db="EMBL/GenBank/DDBJ databases">
        <title>Rhizophora mucronata_Transcriptome.</title>
        <authorList>
            <person name="Meera S.P."/>
            <person name="Sreeshan A."/>
            <person name="Augustine A."/>
        </authorList>
    </citation>
    <scope>NUCLEOTIDE SEQUENCE</scope>
    <source>
        <tissue evidence="1">Leaf</tissue>
    </source>
</reference>
<evidence type="ECO:0000313" key="1">
    <source>
        <dbReference type="EMBL" id="MBX69186.1"/>
    </source>
</evidence>
<accession>A0A2P2QQ61</accession>
<organism evidence="1">
    <name type="scientific">Rhizophora mucronata</name>
    <name type="common">Asiatic mangrove</name>
    <dbReference type="NCBI Taxonomy" id="61149"/>
    <lineage>
        <taxon>Eukaryota</taxon>
        <taxon>Viridiplantae</taxon>
        <taxon>Streptophyta</taxon>
        <taxon>Embryophyta</taxon>
        <taxon>Tracheophyta</taxon>
        <taxon>Spermatophyta</taxon>
        <taxon>Magnoliopsida</taxon>
        <taxon>eudicotyledons</taxon>
        <taxon>Gunneridae</taxon>
        <taxon>Pentapetalae</taxon>
        <taxon>rosids</taxon>
        <taxon>fabids</taxon>
        <taxon>Malpighiales</taxon>
        <taxon>Rhizophoraceae</taxon>
        <taxon>Rhizophora</taxon>
    </lineage>
</organism>
<protein>
    <submittedName>
        <fullName evidence="1">Uncharacterized protein</fullName>
    </submittedName>
</protein>